<dbReference type="PANTHER" id="PTHR42831:SF1">
    <property type="entry name" value="FE-S PROTEIN MATURATION AUXILIARY FACTOR YITW"/>
    <property type="match status" value="1"/>
</dbReference>
<comment type="caution">
    <text evidence="2">The sequence shown here is derived from an EMBL/GenBank/DDBJ whole genome shotgun (WGS) entry which is preliminary data.</text>
</comment>
<dbReference type="SUPFAM" id="SSF117916">
    <property type="entry name" value="Fe-S cluster assembly (FSCA) domain-like"/>
    <property type="match status" value="1"/>
</dbReference>
<dbReference type="InterPro" id="IPR002744">
    <property type="entry name" value="MIP18-like"/>
</dbReference>
<sequence>MLREAAKLSKTETAVMTALADVIDPELGIDMVNLGLIYNVTVVDGHCDIAMTLTTMGCPLGNMLDDAITEAALSVDGVTECDIHLVWEPAWNMGMMTRYAKVALGIHE</sequence>
<organism evidence="2 3">
    <name type="scientific">Furfurilactobacillus rossiae DSM 15814</name>
    <dbReference type="NCBI Taxonomy" id="1114972"/>
    <lineage>
        <taxon>Bacteria</taxon>
        <taxon>Bacillati</taxon>
        <taxon>Bacillota</taxon>
        <taxon>Bacilli</taxon>
        <taxon>Lactobacillales</taxon>
        <taxon>Lactobacillaceae</taxon>
        <taxon>Furfurilactobacillus</taxon>
    </lineage>
</organism>
<dbReference type="OrthoDB" id="9805360at2"/>
<dbReference type="RefSeq" id="WP_017262470.1">
    <property type="nucleotide sequence ID" value="NZ_AUAW01000004.1"/>
</dbReference>
<dbReference type="Proteomes" id="UP000051999">
    <property type="component" value="Unassembled WGS sequence"/>
</dbReference>
<feature type="domain" description="MIP18 family-like" evidence="1">
    <location>
        <begin position="12"/>
        <end position="80"/>
    </location>
</feature>
<dbReference type="PANTHER" id="PTHR42831">
    <property type="entry name" value="FE-S PROTEIN MATURATION AUXILIARY FACTOR YITW"/>
    <property type="match status" value="1"/>
</dbReference>
<dbReference type="STRING" id="1114972.FD35_GL001175"/>
<keyword evidence="3" id="KW-1185">Reference proteome</keyword>
<dbReference type="InterPro" id="IPR052339">
    <property type="entry name" value="Fe-S_Maturation_MIP18"/>
</dbReference>
<accession>A0A0R1RK94</accession>
<dbReference type="AlphaFoldDB" id="A0A0R1RK94"/>
<name>A0A0R1RK94_9LACO</name>
<evidence type="ECO:0000259" key="1">
    <source>
        <dbReference type="Pfam" id="PF01883"/>
    </source>
</evidence>
<proteinExistence type="predicted"/>
<dbReference type="PATRIC" id="fig|1114972.6.peg.1191"/>
<evidence type="ECO:0000313" key="3">
    <source>
        <dbReference type="Proteomes" id="UP000051999"/>
    </source>
</evidence>
<dbReference type="eggNOG" id="COG2151">
    <property type="taxonomic scope" value="Bacteria"/>
</dbReference>
<evidence type="ECO:0000313" key="2">
    <source>
        <dbReference type="EMBL" id="KRL56881.1"/>
    </source>
</evidence>
<dbReference type="Pfam" id="PF01883">
    <property type="entry name" value="FeS_assembly_P"/>
    <property type="match status" value="1"/>
</dbReference>
<gene>
    <name evidence="2" type="ORF">FD35_GL001175</name>
</gene>
<protein>
    <recommendedName>
        <fullName evidence="1">MIP18 family-like domain-containing protein</fullName>
    </recommendedName>
</protein>
<dbReference type="InterPro" id="IPR034904">
    <property type="entry name" value="FSCA_dom_sf"/>
</dbReference>
<dbReference type="Gene3D" id="3.30.300.130">
    <property type="entry name" value="Fe-S cluster assembly (FSCA)"/>
    <property type="match status" value="1"/>
</dbReference>
<dbReference type="EMBL" id="AZFF01000002">
    <property type="protein sequence ID" value="KRL56881.1"/>
    <property type="molecule type" value="Genomic_DNA"/>
</dbReference>
<reference evidence="2 3" key="1">
    <citation type="journal article" date="2015" name="Genome Announc.">
        <title>Expanding the biotechnology potential of lactobacilli through comparative genomics of 213 strains and associated genera.</title>
        <authorList>
            <person name="Sun Z."/>
            <person name="Harris H.M."/>
            <person name="McCann A."/>
            <person name="Guo C."/>
            <person name="Argimon S."/>
            <person name="Zhang W."/>
            <person name="Yang X."/>
            <person name="Jeffery I.B."/>
            <person name="Cooney J.C."/>
            <person name="Kagawa T.F."/>
            <person name="Liu W."/>
            <person name="Song Y."/>
            <person name="Salvetti E."/>
            <person name="Wrobel A."/>
            <person name="Rasinkangas P."/>
            <person name="Parkhill J."/>
            <person name="Rea M.C."/>
            <person name="O'Sullivan O."/>
            <person name="Ritari J."/>
            <person name="Douillard F.P."/>
            <person name="Paul Ross R."/>
            <person name="Yang R."/>
            <person name="Briner A.E."/>
            <person name="Felis G.E."/>
            <person name="de Vos W.M."/>
            <person name="Barrangou R."/>
            <person name="Klaenhammer T.R."/>
            <person name="Caufield P.W."/>
            <person name="Cui Y."/>
            <person name="Zhang H."/>
            <person name="O'Toole P.W."/>
        </authorList>
    </citation>
    <scope>NUCLEOTIDE SEQUENCE [LARGE SCALE GENOMIC DNA]</scope>
    <source>
        <strain evidence="2 3">DSM 15814</strain>
    </source>
</reference>